<sequence>WPEAFEPSTEGEPYREPPADARGTSALSWLSTIGVGLLGAAFLTIALALALTVDFLAPAGFDPASTMMPRAVEIGARESKIAVPLRPFKVPPREEPTETMGHASATRSVTNHQRRLTKTMQVRLKQRFENQTRRSPECGQHFYTYCAVEREKEAYYSPSSKSCVLASADSVHVCNHGANRFTSLGSCLDSCVHVVGGRPQDRCYESTLFTTCTRHDMAETWWFFDGSACTLWNSPQGSCPSAVSRKFRSQRECEAACRRGERDEGEDGVCGVPVAAPCTPDQIRHPYFADMRVEGSARCVRVSSLTLEKRLCLVGSNKFESLTSCKRACMGHTLQDTCLGLLLDSRNPILALAKLRGWNQETKRILRFCLAFRHHLNMASAAGI</sequence>
<feature type="region of interest" description="Disordered" evidence="1">
    <location>
        <begin position="1"/>
        <end position="21"/>
    </location>
</feature>
<keyword evidence="2" id="KW-1133">Transmembrane helix</keyword>
<protein>
    <recommendedName>
        <fullName evidence="4">BPTI/Kunitz inhibitor domain-containing protein</fullName>
    </recommendedName>
</protein>
<evidence type="ECO:0000256" key="2">
    <source>
        <dbReference type="SAM" id="Phobius"/>
    </source>
</evidence>
<proteinExistence type="evidence at transcript level"/>
<organism evidence="3">
    <name type="scientific">Amblyomma maculatum</name>
    <name type="common">Gulf Coast tick</name>
    <dbReference type="NCBI Taxonomy" id="34609"/>
    <lineage>
        <taxon>Eukaryota</taxon>
        <taxon>Metazoa</taxon>
        <taxon>Ecdysozoa</taxon>
        <taxon>Arthropoda</taxon>
        <taxon>Chelicerata</taxon>
        <taxon>Arachnida</taxon>
        <taxon>Acari</taxon>
        <taxon>Parasitiformes</taxon>
        <taxon>Ixodida</taxon>
        <taxon>Ixodoidea</taxon>
        <taxon>Ixodidae</taxon>
        <taxon>Amblyomminae</taxon>
        <taxon>Amblyomma</taxon>
    </lineage>
</organism>
<reference evidence="3" key="1">
    <citation type="journal article" date="2011" name="PLoS ONE">
        <title>A deep insight into the sialotranscriptome of the gulf coast tick, Amblyomma maculatum.</title>
        <authorList>
            <person name="Karim S."/>
            <person name="Singh P."/>
            <person name="Ribeiro J.M."/>
        </authorList>
    </citation>
    <scope>NUCLEOTIDE SEQUENCE</scope>
    <source>
        <tissue evidence="3">Salivary gland</tissue>
    </source>
</reference>
<evidence type="ECO:0000256" key="1">
    <source>
        <dbReference type="SAM" id="MobiDB-lite"/>
    </source>
</evidence>
<name>G3MHN3_AMBMU</name>
<evidence type="ECO:0000313" key="3">
    <source>
        <dbReference type="EMBL" id="AEO33001.1"/>
    </source>
</evidence>
<keyword evidence="2" id="KW-0472">Membrane</keyword>
<keyword evidence="2" id="KW-0812">Transmembrane</keyword>
<dbReference type="EMBL" id="JO841384">
    <property type="protein sequence ID" value="AEO33001.1"/>
    <property type="molecule type" value="mRNA"/>
</dbReference>
<feature type="region of interest" description="Disordered" evidence="1">
    <location>
        <begin position="89"/>
        <end position="114"/>
    </location>
</feature>
<feature type="transmembrane region" description="Helical" evidence="2">
    <location>
        <begin position="26"/>
        <end position="51"/>
    </location>
</feature>
<dbReference type="AlphaFoldDB" id="G3MHN3"/>
<feature type="non-terminal residue" evidence="3">
    <location>
        <position position="1"/>
    </location>
</feature>
<accession>G3MHN3</accession>
<evidence type="ECO:0008006" key="4">
    <source>
        <dbReference type="Google" id="ProtNLM"/>
    </source>
</evidence>